<protein>
    <submittedName>
        <fullName evidence="1">Uncharacterized protein</fullName>
    </submittedName>
</protein>
<reference evidence="2" key="1">
    <citation type="submission" date="2015-09" db="EMBL/GenBank/DDBJ databases">
        <authorList>
            <consortium name="Pathogen Informatics"/>
        </authorList>
    </citation>
    <scope>NUCLEOTIDE SEQUENCE [LARGE SCALE GENOMIC DNA]</scope>
    <source>
        <strain evidence="2">Lake Konstanz</strain>
    </source>
</reference>
<name>A0A0S4JVR9_BODSA</name>
<accession>A0A0S4JVR9</accession>
<dbReference type="AlphaFoldDB" id="A0A0S4JVR9"/>
<organism evidence="1 2">
    <name type="scientific">Bodo saltans</name>
    <name type="common">Flagellated protozoan</name>
    <dbReference type="NCBI Taxonomy" id="75058"/>
    <lineage>
        <taxon>Eukaryota</taxon>
        <taxon>Discoba</taxon>
        <taxon>Euglenozoa</taxon>
        <taxon>Kinetoplastea</taxon>
        <taxon>Metakinetoplastina</taxon>
        <taxon>Eubodonida</taxon>
        <taxon>Bodonidae</taxon>
        <taxon>Bodo</taxon>
    </lineage>
</organism>
<evidence type="ECO:0000313" key="1">
    <source>
        <dbReference type="EMBL" id="CUG93543.1"/>
    </source>
</evidence>
<evidence type="ECO:0000313" key="2">
    <source>
        <dbReference type="Proteomes" id="UP000051952"/>
    </source>
</evidence>
<dbReference type="VEuPathDB" id="TriTrypDB:BSAL_43410"/>
<dbReference type="Proteomes" id="UP000051952">
    <property type="component" value="Unassembled WGS sequence"/>
</dbReference>
<sequence>MSCAQVAYQYDQKNYFPPDGSFQLEAALAAALQREQALVQFVEQQRHQQWRTNLH</sequence>
<proteinExistence type="predicted"/>
<gene>
    <name evidence="1" type="ORF">BSAL_43410</name>
</gene>
<keyword evidence="2" id="KW-1185">Reference proteome</keyword>
<dbReference type="EMBL" id="CYKH01002161">
    <property type="protein sequence ID" value="CUG93543.1"/>
    <property type="molecule type" value="Genomic_DNA"/>
</dbReference>